<evidence type="ECO:0000256" key="3">
    <source>
        <dbReference type="SAM" id="Phobius"/>
    </source>
</evidence>
<comment type="caution">
    <text evidence="5">The sequence shown here is derived from an EMBL/GenBank/DDBJ whole genome shotgun (WGS) entry which is preliminary data.</text>
</comment>
<keyword evidence="3" id="KW-0472">Membrane</keyword>
<keyword evidence="2" id="KW-0378">Hydrolase</keyword>
<dbReference type="PANTHER" id="PTHR43343">
    <property type="entry name" value="PEPTIDASE S12"/>
    <property type="match status" value="1"/>
</dbReference>
<dbReference type="SUPFAM" id="SSF50494">
    <property type="entry name" value="Trypsin-like serine proteases"/>
    <property type="match status" value="1"/>
</dbReference>
<dbReference type="Pfam" id="PF13365">
    <property type="entry name" value="Trypsin_2"/>
    <property type="match status" value="1"/>
</dbReference>
<reference evidence="5 6" key="1">
    <citation type="journal article" date="2015" name="Nature">
        <title>rRNA introns, odd ribosomes, and small enigmatic genomes across a large radiation of phyla.</title>
        <authorList>
            <person name="Brown C.T."/>
            <person name="Hug L.A."/>
            <person name="Thomas B.C."/>
            <person name="Sharon I."/>
            <person name="Castelle C.J."/>
            <person name="Singh A."/>
            <person name="Wilkins M.J."/>
            <person name="Williams K.H."/>
            <person name="Banfield J.F."/>
        </authorList>
    </citation>
    <scope>NUCLEOTIDE SEQUENCE [LARGE SCALE GENOMIC DNA]</scope>
</reference>
<organism evidence="5 6">
    <name type="scientific">candidate division WS6 bacterium GW2011_GWF2_39_15</name>
    <dbReference type="NCBI Taxonomy" id="1619100"/>
    <lineage>
        <taxon>Bacteria</taxon>
        <taxon>Candidatus Dojkabacteria</taxon>
    </lineage>
</organism>
<name>A0A0G0MT29_9BACT</name>
<keyword evidence="3" id="KW-1133">Transmembrane helix</keyword>
<dbReference type="GO" id="GO:0006508">
    <property type="term" value="P:proteolysis"/>
    <property type="evidence" value="ECO:0007669"/>
    <property type="project" value="UniProtKB-KW"/>
</dbReference>
<dbReference type="PROSITE" id="PS50106">
    <property type="entry name" value="PDZ"/>
    <property type="match status" value="1"/>
</dbReference>
<dbReference type="Gene3D" id="2.40.10.120">
    <property type="match status" value="1"/>
</dbReference>
<dbReference type="EMBL" id="LBWK01000001">
    <property type="protein sequence ID" value="KKR06318.1"/>
    <property type="molecule type" value="Genomic_DNA"/>
</dbReference>
<protein>
    <submittedName>
        <fullName evidence="5">Peptidase S1 and S6 chymotrypsin/Hap</fullName>
    </submittedName>
</protein>
<dbReference type="STRING" id="1619100.UT34_C0001G0358"/>
<evidence type="ECO:0000313" key="6">
    <source>
        <dbReference type="Proteomes" id="UP000034799"/>
    </source>
</evidence>
<dbReference type="SMART" id="SM00228">
    <property type="entry name" value="PDZ"/>
    <property type="match status" value="1"/>
</dbReference>
<dbReference type="PRINTS" id="PR00834">
    <property type="entry name" value="PROTEASES2C"/>
</dbReference>
<proteinExistence type="predicted"/>
<evidence type="ECO:0000256" key="2">
    <source>
        <dbReference type="ARBA" id="ARBA00022801"/>
    </source>
</evidence>
<evidence type="ECO:0000313" key="5">
    <source>
        <dbReference type="EMBL" id="KKR06318.1"/>
    </source>
</evidence>
<gene>
    <name evidence="5" type="ORF">UT34_C0001G0358</name>
</gene>
<dbReference type="InterPro" id="IPR009003">
    <property type="entry name" value="Peptidase_S1_PA"/>
</dbReference>
<dbReference type="PANTHER" id="PTHR43343:SF3">
    <property type="entry name" value="PROTEASE DO-LIKE 8, CHLOROPLASTIC"/>
    <property type="match status" value="1"/>
</dbReference>
<sequence>MAEIEVKNKKRFSFVKGLITFVLVITVFSLCLIAFYLLRPKVSDWIEGLKEGKVTENLKTVVTSEENVVIDVVKKTQPSVVSIAVSQMDFQPGQGIVDTSSNIGTGFIVDNSGIIVTNQHVVSDSTEEYKVITSEGKEFKVDEILVDNVNDIAILKIKGNKLSAIKLGNSDNLQVGQLVIAIGTPLGDYAGSVTTGVISGLNRSVSTKADFFGTTTKEYYDVIQTDAAINPGNSGGPLINSSGEVIGVNFATTAGADNISFALPINVVKSRLEEYRKYGKFIRPYIGVEYQMISEEAALYYRNVVAGALVVRVVSDSPASKAGLKKGDIITEINGEKMSKSLATVVQGYKVGEELTLKLWRDGKTVEVKLKLEEAS</sequence>
<accession>A0A0G0MT29</accession>
<dbReference type="InterPro" id="IPR036034">
    <property type="entry name" value="PDZ_sf"/>
</dbReference>
<dbReference type="GO" id="GO:0004252">
    <property type="term" value="F:serine-type endopeptidase activity"/>
    <property type="evidence" value="ECO:0007669"/>
    <property type="project" value="InterPro"/>
</dbReference>
<dbReference type="Pfam" id="PF13180">
    <property type="entry name" value="PDZ_2"/>
    <property type="match status" value="1"/>
</dbReference>
<dbReference type="Gene3D" id="2.30.42.10">
    <property type="match status" value="1"/>
</dbReference>
<dbReference type="InterPro" id="IPR001478">
    <property type="entry name" value="PDZ"/>
</dbReference>
<dbReference type="AlphaFoldDB" id="A0A0G0MT29"/>
<evidence type="ECO:0000256" key="1">
    <source>
        <dbReference type="ARBA" id="ARBA00022670"/>
    </source>
</evidence>
<dbReference type="InterPro" id="IPR001940">
    <property type="entry name" value="Peptidase_S1C"/>
</dbReference>
<dbReference type="InterPro" id="IPR051201">
    <property type="entry name" value="Chloro_Bact_Ser_Proteases"/>
</dbReference>
<keyword evidence="1" id="KW-0645">Protease</keyword>
<feature type="transmembrane region" description="Helical" evidence="3">
    <location>
        <begin position="12"/>
        <end position="38"/>
    </location>
</feature>
<keyword evidence="3" id="KW-0812">Transmembrane</keyword>
<evidence type="ECO:0000259" key="4">
    <source>
        <dbReference type="PROSITE" id="PS50106"/>
    </source>
</evidence>
<dbReference type="SUPFAM" id="SSF50156">
    <property type="entry name" value="PDZ domain-like"/>
    <property type="match status" value="1"/>
</dbReference>
<feature type="domain" description="PDZ" evidence="4">
    <location>
        <begin position="264"/>
        <end position="339"/>
    </location>
</feature>
<dbReference type="Proteomes" id="UP000034799">
    <property type="component" value="Unassembled WGS sequence"/>
</dbReference>
<dbReference type="PATRIC" id="fig|1619100.3.peg.363"/>